<feature type="transmembrane region" description="Helical" evidence="1">
    <location>
        <begin position="20"/>
        <end position="42"/>
    </location>
</feature>
<name>A0A6G1KH40_9PLEO</name>
<keyword evidence="1" id="KW-0472">Membrane</keyword>
<keyword evidence="1" id="KW-1133">Transmembrane helix</keyword>
<dbReference type="AlphaFoldDB" id="A0A6G1KH40"/>
<keyword evidence="1" id="KW-0812">Transmembrane</keyword>
<dbReference type="EMBL" id="MU005767">
    <property type="protein sequence ID" value="KAF2711865.1"/>
    <property type="molecule type" value="Genomic_DNA"/>
</dbReference>
<accession>A0A6G1KH40</accession>
<sequence>MFLDDWITYQDPTLPKFSNLTVLFFAILLSSFAIAFDLGSVLKRLGGASSRPAPINALAIIGERALGTELTLLCAEERINISLYIGGEKDLDSIAERVSKSGNRRLGIKKFREYKFLFASLPQPRLVLLCLPSGPTGHMILEAVLPHLAHDDVILDCGYQGNPNIDHGWRVKERGVKYFSCVIDSDPQGHVSWVDSDSSNYNSKKTDIVPDQVIKLLNRLSATDKDGRPALGVVVEEKTSGSHIEMVLREREA</sequence>
<keyword evidence="3" id="KW-1185">Reference proteome</keyword>
<reference evidence="2" key="1">
    <citation type="journal article" date="2020" name="Stud. Mycol.">
        <title>101 Dothideomycetes genomes: a test case for predicting lifestyles and emergence of pathogens.</title>
        <authorList>
            <person name="Haridas S."/>
            <person name="Albert R."/>
            <person name="Binder M."/>
            <person name="Bloem J."/>
            <person name="Labutti K."/>
            <person name="Salamov A."/>
            <person name="Andreopoulos B."/>
            <person name="Baker S."/>
            <person name="Barry K."/>
            <person name="Bills G."/>
            <person name="Bluhm B."/>
            <person name="Cannon C."/>
            <person name="Castanera R."/>
            <person name="Culley D."/>
            <person name="Daum C."/>
            <person name="Ezra D."/>
            <person name="Gonzalez J."/>
            <person name="Henrissat B."/>
            <person name="Kuo A."/>
            <person name="Liang C."/>
            <person name="Lipzen A."/>
            <person name="Lutzoni F."/>
            <person name="Magnuson J."/>
            <person name="Mondo S."/>
            <person name="Nolan M."/>
            <person name="Ohm R."/>
            <person name="Pangilinan J."/>
            <person name="Park H.-J."/>
            <person name="Ramirez L."/>
            <person name="Alfaro M."/>
            <person name="Sun H."/>
            <person name="Tritt A."/>
            <person name="Yoshinaga Y."/>
            <person name="Zwiers L.-H."/>
            <person name="Turgeon B."/>
            <person name="Goodwin S."/>
            <person name="Spatafora J."/>
            <person name="Crous P."/>
            <person name="Grigoriev I."/>
        </authorList>
    </citation>
    <scope>NUCLEOTIDE SEQUENCE</scope>
    <source>
        <strain evidence="2">CBS 279.74</strain>
    </source>
</reference>
<evidence type="ECO:0000313" key="2">
    <source>
        <dbReference type="EMBL" id="KAF2711865.1"/>
    </source>
</evidence>
<organism evidence="2 3">
    <name type="scientific">Pleomassaria siparia CBS 279.74</name>
    <dbReference type="NCBI Taxonomy" id="1314801"/>
    <lineage>
        <taxon>Eukaryota</taxon>
        <taxon>Fungi</taxon>
        <taxon>Dikarya</taxon>
        <taxon>Ascomycota</taxon>
        <taxon>Pezizomycotina</taxon>
        <taxon>Dothideomycetes</taxon>
        <taxon>Pleosporomycetidae</taxon>
        <taxon>Pleosporales</taxon>
        <taxon>Pleomassariaceae</taxon>
        <taxon>Pleomassaria</taxon>
    </lineage>
</organism>
<dbReference type="Gene3D" id="3.40.50.720">
    <property type="entry name" value="NAD(P)-binding Rossmann-like Domain"/>
    <property type="match status" value="1"/>
</dbReference>
<proteinExistence type="predicted"/>
<evidence type="ECO:0000256" key="1">
    <source>
        <dbReference type="SAM" id="Phobius"/>
    </source>
</evidence>
<evidence type="ECO:0000313" key="3">
    <source>
        <dbReference type="Proteomes" id="UP000799428"/>
    </source>
</evidence>
<dbReference type="OrthoDB" id="434986at2759"/>
<dbReference type="Proteomes" id="UP000799428">
    <property type="component" value="Unassembled WGS sequence"/>
</dbReference>
<gene>
    <name evidence="2" type="ORF">K504DRAFT_532387</name>
</gene>
<protein>
    <submittedName>
        <fullName evidence="2">Uncharacterized protein</fullName>
    </submittedName>
</protein>